<feature type="domain" description="C2H2-type" evidence="13">
    <location>
        <begin position="49"/>
        <end position="76"/>
    </location>
</feature>
<keyword evidence="4" id="KW-0479">Metal-binding</keyword>
<reference evidence="14 15" key="1">
    <citation type="submission" date="2017-06" db="EMBL/GenBank/DDBJ databases">
        <title>A platform for efficient transgenesis in Macrostomum lignano, a flatworm model organism for stem cell research.</title>
        <authorList>
            <person name="Berezikov E."/>
        </authorList>
    </citation>
    <scope>NUCLEOTIDE SEQUENCE [LARGE SCALE GENOMIC DNA]</scope>
    <source>
        <strain evidence="14">DV1</strain>
        <tissue evidence="14">Whole organism</tissue>
    </source>
</reference>
<dbReference type="GO" id="GO:0005634">
    <property type="term" value="C:nucleus"/>
    <property type="evidence" value="ECO:0007669"/>
    <property type="project" value="UniProtKB-SubCell"/>
</dbReference>
<evidence type="ECO:0000259" key="13">
    <source>
        <dbReference type="PROSITE" id="PS50157"/>
    </source>
</evidence>
<dbReference type="GO" id="GO:0003677">
    <property type="term" value="F:DNA binding"/>
    <property type="evidence" value="ECO:0007669"/>
    <property type="project" value="UniProtKB-KW"/>
</dbReference>
<feature type="domain" description="C2H2-type" evidence="13">
    <location>
        <begin position="301"/>
        <end position="327"/>
    </location>
</feature>
<evidence type="ECO:0000256" key="5">
    <source>
        <dbReference type="ARBA" id="ARBA00022737"/>
    </source>
</evidence>
<feature type="domain" description="C2H2-type" evidence="13">
    <location>
        <begin position="273"/>
        <end position="300"/>
    </location>
</feature>
<keyword evidence="7" id="KW-0862">Zinc</keyword>
<dbReference type="AlphaFoldDB" id="A0A267F073"/>
<evidence type="ECO:0000313" key="15">
    <source>
        <dbReference type="Proteomes" id="UP000215902"/>
    </source>
</evidence>
<accession>A0A267F073</accession>
<comment type="function">
    <text evidence="1">May be involved in transcriptional regulation.</text>
</comment>
<feature type="domain" description="C2H2-type" evidence="13">
    <location>
        <begin position="133"/>
        <end position="160"/>
    </location>
</feature>
<evidence type="ECO:0000256" key="9">
    <source>
        <dbReference type="ARBA" id="ARBA00023125"/>
    </source>
</evidence>
<comment type="subcellular location">
    <subcellularLocation>
        <location evidence="2">Nucleus</location>
    </subcellularLocation>
</comment>
<dbReference type="FunFam" id="3.30.160.60:FF:000690">
    <property type="entry name" value="Zinc finger protein 354C"/>
    <property type="match status" value="1"/>
</dbReference>
<feature type="domain" description="C2H2-type" evidence="13">
    <location>
        <begin position="189"/>
        <end position="217"/>
    </location>
</feature>
<dbReference type="InterPro" id="IPR050331">
    <property type="entry name" value="Zinc_finger"/>
</dbReference>
<keyword evidence="8" id="KW-0805">Transcription regulation</keyword>
<dbReference type="Pfam" id="PF00096">
    <property type="entry name" value="zf-C2H2"/>
    <property type="match status" value="4"/>
</dbReference>
<dbReference type="InterPro" id="IPR013087">
    <property type="entry name" value="Znf_C2H2_type"/>
</dbReference>
<dbReference type="PROSITE" id="PS50157">
    <property type="entry name" value="ZINC_FINGER_C2H2_2"/>
    <property type="match status" value="8"/>
</dbReference>
<dbReference type="Proteomes" id="UP000215902">
    <property type="component" value="Unassembled WGS sequence"/>
</dbReference>
<keyword evidence="10" id="KW-0804">Transcription</keyword>
<dbReference type="FunFam" id="3.30.160.60:FF:000557">
    <property type="entry name" value="zinc finger and SCAN domain-containing protein 29"/>
    <property type="match status" value="1"/>
</dbReference>
<name>A0A267F073_9PLAT</name>
<dbReference type="EMBL" id="NIVC01001504">
    <property type="protein sequence ID" value="PAA67141.1"/>
    <property type="molecule type" value="Genomic_DNA"/>
</dbReference>
<dbReference type="PANTHER" id="PTHR16515:SF66">
    <property type="entry name" value="C2H2-TYPE DOMAIN-CONTAINING PROTEIN"/>
    <property type="match status" value="1"/>
</dbReference>
<comment type="similarity">
    <text evidence="3">Belongs to the krueppel C2H2-type zinc-finger protein family.</text>
</comment>
<keyword evidence="6 12" id="KW-0863">Zinc-finger</keyword>
<evidence type="ECO:0000256" key="10">
    <source>
        <dbReference type="ARBA" id="ARBA00023163"/>
    </source>
</evidence>
<evidence type="ECO:0000256" key="11">
    <source>
        <dbReference type="ARBA" id="ARBA00023242"/>
    </source>
</evidence>
<feature type="domain" description="C2H2-type" evidence="13">
    <location>
        <begin position="105"/>
        <end position="132"/>
    </location>
</feature>
<keyword evidence="9" id="KW-0238">DNA-binding</keyword>
<dbReference type="GO" id="GO:0010468">
    <property type="term" value="P:regulation of gene expression"/>
    <property type="evidence" value="ECO:0007669"/>
    <property type="project" value="TreeGrafter"/>
</dbReference>
<dbReference type="PANTHER" id="PTHR16515">
    <property type="entry name" value="PR DOMAIN ZINC FINGER PROTEIN"/>
    <property type="match status" value="1"/>
</dbReference>
<dbReference type="FunFam" id="3.30.160.60:FF:000226">
    <property type="entry name" value="Zinc finger protein 236 variant"/>
    <property type="match status" value="1"/>
</dbReference>
<comment type="caution">
    <text evidence="14">The sequence shown here is derived from an EMBL/GenBank/DDBJ whole genome shotgun (WGS) entry which is preliminary data.</text>
</comment>
<evidence type="ECO:0000256" key="8">
    <source>
        <dbReference type="ARBA" id="ARBA00023015"/>
    </source>
</evidence>
<dbReference type="SMART" id="SM00355">
    <property type="entry name" value="ZnF_C2H2"/>
    <property type="match status" value="9"/>
</dbReference>
<protein>
    <recommendedName>
        <fullName evidence="13">C2H2-type domain-containing protein</fullName>
    </recommendedName>
</protein>
<feature type="domain" description="C2H2-type" evidence="13">
    <location>
        <begin position="77"/>
        <end position="104"/>
    </location>
</feature>
<dbReference type="PROSITE" id="PS00028">
    <property type="entry name" value="ZINC_FINGER_C2H2_1"/>
    <property type="match status" value="8"/>
</dbReference>
<gene>
    <name evidence="14" type="ORF">BOX15_Mlig029194g1</name>
</gene>
<evidence type="ECO:0000256" key="4">
    <source>
        <dbReference type="ARBA" id="ARBA00022723"/>
    </source>
</evidence>
<proteinExistence type="inferred from homology"/>
<keyword evidence="5" id="KW-0677">Repeat</keyword>
<organism evidence="14 15">
    <name type="scientific">Macrostomum lignano</name>
    <dbReference type="NCBI Taxonomy" id="282301"/>
    <lineage>
        <taxon>Eukaryota</taxon>
        <taxon>Metazoa</taxon>
        <taxon>Spiralia</taxon>
        <taxon>Lophotrochozoa</taxon>
        <taxon>Platyhelminthes</taxon>
        <taxon>Rhabditophora</taxon>
        <taxon>Macrostomorpha</taxon>
        <taxon>Macrostomida</taxon>
        <taxon>Macrostomidae</taxon>
        <taxon>Macrostomum</taxon>
    </lineage>
</organism>
<dbReference type="Pfam" id="PF13894">
    <property type="entry name" value="zf-C2H2_4"/>
    <property type="match status" value="2"/>
</dbReference>
<dbReference type="STRING" id="282301.A0A267F073"/>
<keyword evidence="15" id="KW-1185">Reference proteome</keyword>
<dbReference type="FunFam" id="3.30.160.60:FF:001119">
    <property type="entry name" value="zinc finger protein 408"/>
    <property type="match status" value="1"/>
</dbReference>
<dbReference type="FunFam" id="3.30.160.60:FF:000912">
    <property type="entry name" value="Zinc finger protein 660"/>
    <property type="match status" value="2"/>
</dbReference>
<evidence type="ECO:0000256" key="12">
    <source>
        <dbReference type="PROSITE-ProRule" id="PRU00042"/>
    </source>
</evidence>
<evidence type="ECO:0000256" key="6">
    <source>
        <dbReference type="ARBA" id="ARBA00022771"/>
    </source>
</evidence>
<dbReference type="OrthoDB" id="9439254at2759"/>
<evidence type="ECO:0000313" key="14">
    <source>
        <dbReference type="EMBL" id="PAA67141.1"/>
    </source>
</evidence>
<evidence type="ECO:0000256" key="3">
    <source>
        <dbReference type="ARBA" id="ARBA00006991"/>
    </source>
</evidence>
<dbReference type="GO" id="GO:0008270">
    <property type="term" value="F:zinc ion binding"/>
    <property type="evidence" value="ECO:0007669"/>
    <property type="project" value="UniProtKB-KW"/>
</dbReference>
<dbReference type="Gene3D" id="3.30.160.60">
    <property type="entry name" value="Classic Zinc Finger"/>
    <property type="match status" value="8"/>
</dbReference>
<feature type="non-terminal residue" evidence="14">
    <location>
        <position position="1"/>
    </location>
</feature>
<keyword evidence="11" id="KW-0539">Nucleus</keyword>
<sequence>LCAEMAGQPEPRQSSGTSCPMCKKAFSDGQAARYLQHVLTHSDGAQRRHRCGQCGKRFNCQSKLKRHLVMHTGERPFECEECGKRFDRQSNLKRHLVVHTGERPFQCGECGKRFNCQSKLKRHLVVHTGERPFQCEECGKRFDRQSNLKRHLVVHTGERLLQCEECGKQFNCQSKLKRHLVVHTGERPFECGQCQRRFTQSSALAEHLRRLHSAGRPCQLGQSRSALKDSANLINGQKQSACSQYDDSSQLHTGECSKAFTPGHGQSTAGRPHKCSHCQRGFKRLSQLNDHVRRHTGEKPFVCRICAVRFYSCSSLWTHFRYWHKPR</sequence>
<evidence type="ECO:0000256" key="1">
    <source>
        <dbReference type="ARBA" id="ARBA00003767"/>
    </source>
</evidence>
<evidence type="ECO:0000256" key="7">
    <source>
        <dbReference type="ARBA" id="ARBA00022833"/>
    </source>
</evidence>
<evidence type="ECO:0000256" key="2">
    <source>
        <dbReference type="ARBA" id="ARBA00004123"/>
    </source>
</evidence>
<dbReference type="FunFam" id="3.30.160.60:FF:000145">
    <property type="entry name" value="Zinc finger protein 574"/>
    <property type="match status" value="1"/>
</dbReference>
<feature type="domain" description="C2H2-type" evidence="13">
    <location>
        <begin position="161"/>
        <end position="188"/>
    </location>
</feature>
<dbReference type="SUPFAM" id="SSF57667">
    <property type="entry name" value="beta-beta-alpha zinc fingers"/>
    <property type="match status" value="5"/>
</dbReference>
<dbReference type="InterPro" id="IPR036236">
    <property type="entry name" value="Znf_C2H2_sf"/>
</dbReference>